<dbReference type="PANTHER" id="PTHR37610">
    <property type="entry name" value="CCHC-TYPE DOMAIN-CONTAINING PROTEIN"/>
    <property type="match status" value="1"/>
</dbReference>
<evidence type="ECO:0000313" key="5">
    <source>
        <dbReference type="Proteomes" id="UP000215914"/>
    </source>
</evidence>
<gene>
    <name evidence="4" type="ORF">HannXRQ_Chr09g0243781</name>
    <name evidence="3" type="ORF">HanXRQr2_Chr09g0370781</name>
</gene>
<dbReference type="Pfam" id="PF22936">
    <property type="entry name" value="Pol_BBD"/>
    <property type="match status" value="1"/>
</dbReference>
<proteinExistence type="predicted"/>
<sequence>MGDTGSSSQTLISKLDVGDPLYLHPSDSSTLTIVNIKLKGTENYSVWSSAMKLALEAKNKYGFVDGKCVKSESDPVLASQWDRCNSVVLTWLLNSVSEELFLGQVFSKLASEVWTDLKESFYRVDGSIVYDLYKKINSVSQNGSSVAEYYNNLTTMWKHFDAMLHLPSCSCQAAKDFNDFSTLIKLMQFLMGLDDVYQSVRTNLLTREPLPSVKVAFSIISREESHRLSSSGSKTQSVSFVSKSNQSFDQRKKVNRGPNSNLKCTHCNMLGHTVDRCFEIVGYPPGFKRRVNSNNQSNRVNLASNNKTSSVIGTSSSVSGNGLPFTSEQIAKLLSLVGEKGESDSQNQKVGGECFNVFNFVSCSSSVNFSMNGWIVDSGASQHMVSTDKNLINFVDVSEFNITVGHPNGTSVKVLKIGDLKLTNDILLKDVFYVPGYCVNLLSVYKLSKDNHVSVKFNETSCFLQDSSSKRILMSGRQDCGLYFVGNAGCKVCRLEE</sequence>
<dbReference type="InterPro" id="IPR029472">
    <property type="entry name" value="Copia-like_N"/>
</dbReference>
<dbReference type="OMA" id="PRICLTN"/>
<reference evidence="3 5" key="1">
    <citation type="journal article" date="2017" name="Nature">
        <title>The sunflower genome provides insights into oil metabolism, flowering and Asterid evolution.</title>
        <authorList>
            <person name="Badouin H."/>
            <person name="Gouzy J."/>
            <person name="Grassa C.J."/>
            <person name="Murat F."/>
            <person name="Staton S.E."/>
            <person name="Cottret L."/>
            <person name="Lelandais-Briere C."/>
            <person name="Owens G.L."/>
            <person name="Carrere S."/>
            <person name="Mayjonade B."/>
            <person name="Legrand L."/>
            <person name="Gill N."/>
            <person name="Kane N.C."/>
            <person name="Bowers J.E."/>
            <person name="Hubner S."/>
            <person name="Bellec A."/>
            <person name="Berard A."/>
            <person name="Berges H."/>
            <person name="Blanchet N."/>
            <person name="Boniface M.C."/>
            <person name="Brunel D."/>
            <person name="Catrice O."/>
            <person name="Chaidir N."/>
            <person name="Claudel C."/>
            <person name="Donnadieu C."/>
            <person name="Faraut T."/>
            <person name="Fievet G."/>
            <person name="Helmstetter N."/>
            <person name="King M."/>
            <person name="Knapp S.J."/>
            <person name="Lai Z."/>
            <person name="Le Paslier M.C."/>
            <person name="Lippi Y."/>
            <person name="Lorenzon L."/>
            <person name="Mandel J.R."/>
            <person name="Marage G."/>
            <person name="Marchand G."/>
            <person name="Marquand E."/>
            <person name="Bret-Mestries E."/>
            <person name="Morien E."/>
            <person name="Nambeesan S."/>
            <person name="Nguyen T."/>
            <person name="Pegot-Espagnet P."/>
            <person name="Pouilly N."/>
            <person name="Raftis F."/>
            <person name="Sallet E."/>
            <person name="Schiex T."/>
            <person name="Thomas J."/>
            <person name="Vandecasteele C."/>
            <person name="Vares D."/>
            <person name="Vear F."/>
            <person name="Vautrin S."/>
            <person name="Crespi M."/>
            <person name="Mangin B."/>
            <person name="Burke J.M."/>
            <person name="Salse J."/>
            <person name="Munos S."/>
            <person name="Vincourt P."/>
            <person name="Rieseberg L.H."/>
            <person name="Langlade N.B."/>
        </authorList>
    </citation>
    <scope>NUCLEOTIDE SEQUENCE [LARGE SCALE GENOMIC DNA]</scope>
    <source>
        <strain evidence="5">cv. SF193</strain>
        <tissue evidence="3">Leaves</tissue>
    </source>
</reference>
<protein>
    <submittedName>
        <fullName evidence="4">Putative gag-polypeptide of LTR copia-type</fullName>
    </submittedName>
    <submittedName>
        <fullName evidence="3">Transcription factor interactor and regulator CCHC(Zn) family</fullName>
    </submittedName>
</protein>
<evidence type="ECO:0000313" key="3">
    <source>
        <dbReference type="EMBL" id="KAF5789399.1"/>
    </source>
</evidence>
<keyword evidence="5" id="KW-1185">Reference proteome</keyword>
<feature type="domain" description="Retrovirus-related Pol polyprotein from transposon TNT 1-94-like beta-barrel" evidence="2">
    <location>
        <begin position="374"/>
        <end position="450"/>
    </location>
</feature>
<evidence type="ECO:0000259" key="2">
    <source>
        <dbReference type="Pfam" id="PF22936"/>
    </source>
</evidence>
<dbReference type="EMBL" id="MNCJ02000324">
    <property type="protein sequence ID" value="KAF5789399.1"/>
    <property type="molecule type" value="Genomic_DNA"/>
</dbReference>
<dbReference type="InParanoid" id="A0A251TSQ4"/>
<reference evidence="3" key="3">
    <citation type="submission" date="2020-06" db="EMBL/GenBank/DDBJ databases">
        <title>Helianthus annuus Genome sequencing and assembly Release 2.</title>
        <authorList>
            <person name="Gouzy J."/>
            <person name="Langlade N."/>
            <person name="Munos S."/>
        </authorList>
    </citation>
    <scope>NUCLEOTIDE SEQUENCE</scope>
    <source>
        <tissue evidence="3">Leaves</tissue>
    </source>
</reference>
<dbReference type="Pfam" id="PF14244">
    <property type="entry name" value="Retrotran_gag_3"/>
    <property type="match status" value="1"/>
</dbReference>
<feature type="domain" description="Retrotransposon Copia-like N-terminal" evidence="1">
    <location>
        <begin position="24"/>
        <end position="70"/>
    </location>
</feature>
<accession>A0A251TSQ4</accession>
<evidence type="ECO:0000259" key="1">
    <source>
        <dbReference type="Pfam" id="PF14244"/>
    </source>
</evidence>
<name>A0A251TSQ4_HELAN</name>
<dbReference type="InterPro" id="IPR054722">
    <property type="entry name" value="PolX-like_BBD"/>
</dbReference>
<dbReference type="PANTHER" id="PTHR37610:SF78">
    <property type="entry name" value="GAG-POLYPEPTIDE OF LTR COPIA-TYPE-RELATED"/>
    <property type="match status" value="1"/>
</dbReference>
<dbReference type="Gramene" id="mRNA:HanXRQr2_Chr09g0370781">
    <property type="protein sequence ID" value="mRNA:HanXRQr2_Chr09g0370781"/>
    <property type="gene ID" value="HanXRQr2_Chr09g0370781"/>
</dbReference>
<evidence type="ECO:0000313" key="4">
    <source>
        <dbReference type="EMBL" id="OTG13934.1"/>
    </source>
</evidence>
<dbReference type="AlphaFoldDB" id="A0A251TSQ4"/>
<organism evidence="4 5">
    <name type="scientific">Helianthus annuus</name>
    <name type="common">Common sunflower</name>
    <dbReference type="NCBI Taxonomy" id="4232"/>
    <lineage>
        <taxon>Eukaryota</taxon>
        <taxon>Viridiplantae</taxon>
        <taxon>Streptophyta</taxon>
        <taxon>Embryophyta</taxon>
        <taxon>Tracheophyta</taxon>
        <taxon>Spermatophyta</taxon>
        <taxon>Magnoliopsida</taxon>
        <taxon>eudicotyledons</taxon>
        <taxon>Gunneridae</taxon>
        <taxon>Pentapetalae</taxon>
        <taxon>asterids</taxon>
        <taxon>campanulids</taxon>
        <taxon>Asterales</taxon>
        <taxon>Asteraceae</taxon>
        <taxon>Asteroideae</taxon>
        <taxon>Heliantheae alliance</taxon>
        <taxon>Heliantheae</taxon>
        <taxon>Helianthus</taxon>
    </lineage>
</organism>
<reference evidence="4" key="2">
    <citation type="submission" date="2017-02" db="EMBL/GenBank/DDBJ databases">
        <title>Sunflower complete genome.</title>
        <authorList>
            <person name="Langlade N."/>
            <person name="Munos S."/>
        </authorList>
    </citation>
    <scope>NUCLEOTIDE SEQUENCE [LARGE SCALE GENOMIC DNA]</scope>
    <source>
        <tissue evidence="4">Leaves</tissue>
    </source>
</reference>
<dbReference type="Proteomes" id="UP000215914">
    <property type="component" value="Chromosome 9"/>
</dbReference>
<dbReference type="EMBL" id="CM007898">
    <property type="protein sequence ID" value="OTG13934.1"/>
    <property type="molecule type" value="Genomic_DNA"/>
</dbReference>